<dbReference type="EMBL" id="JBCGBO010000005">
    <property type="protein sequence ID" value="KAK9201761.1"/>
    <property type="molecule type" value="Genomic_DNA"/>
</dbReference>
<evidence type="ECO:0000256" key="2">
    <source>
        <dbReference type="ARBA" id="ARBA00022763"/>
    </source>
</evidence>
<dbReference type="PANTHER" id="PTHR23196">
    <property type="entry name" value="PAX TRANSCRIPTION ACTIVATION DOMAIN INTERACTING PROTEIN"/>
    <property type="match status" value="1"/>
</dbReference>
<dbReference type="Pfam" id="PF16589">
    <property type="entry name" value="BRCT_2"/>
    <property type="match status" value="1"/>
</dbReference>
<sequence length="987" mass="109884">MVDHTDTQVFDSNSQAPSPSHGENENGHKGIQDAAPFDDTVVLDCPLVETQLMMKLDFGTQVLDGSDCFEEKSLQSFCEYEKEVVLDSEDEGVSRTYTLQADNLLLDSNASISELCSVVEGEKGCRVAVERTNMQKDLVIGSQEPGDSSQADALEFVDKFLSRNKMDLSPECGMKRTVGEKSPPFSSVKWSQSLAKRLKFRKTPVTKNATFEWVDNDQHGKVDVFGKRTKASFEFGAVRQESVLKDHKAMHVNGEGGRRSGNENEKRKEFVNLHKEIAGSTHSDPKDDCMIEQVSKVDIKNHSDKEINEDMHVESSDQQLDGCATGIDTPDMFDVGFNTQIAAEAMEALSYAPFSGRTAFNPDQGQSNTTNDFPKGVIMKKARSEQALIQTSNFCGLGGIATKSKRRKRSARKSAKNSNKVPDPELPRLTKMRRGKSLIGEQFDCSANTNGNSGDGSPTLIIKGQAVGIVGKNNKVKEYENHTTSSILVEQEEVGLRNITVAQESRRSLAGGTLKRTKKQSDNPRDWMENGTIKYRRKRSRLVGNPNDVMSANGSWSTLHSDSLAEPKSNIFDQKEETDQEIIALTSCLNLAAGGHPKGKRTLRKMQSHSNGAKEGNRSYMKSQRGAKYNSNTSFYKDMKGKPPSVNDSSPLNLPEKDLGKYFDEPGSAVPFANNESTIISKEISPGKYLEPPGSGYTSTINFTKGTNASSSSHVPSENHRKPLIRNLPKSSLLKELIRLDVPELIPDFTWKDLRRRRDMSHVRVLFSQHLDDDVIKRQKKQISARLGISIATCPGDATHFIADRFVRTGNMMETIALGKPVVTHLWLESCGQASCLIDEKNYILRDAKKEREIGFSMPVTYARASQHPLLKGQRVFITTSIKPDKEMITGLVKAVHGQVIDVSQVSAVKEEKFQENPLILSCEEDHAICVPFLDKGIAAYSSELLLNGIVIQKLEFERHRLFKYHAKRHQRRIKSRRGDVCLKRSL</sequence>
<name>A0AAP0MER9_9ROSI</name>
<evidence type="ECO:0000256" key="1">
    <source>
        <dbReference type="ARBA" id="ARBA00004123"/>
    </source>
</evidence>
<dbReference type="PROSITE" id="PS50172">
    <property type="entry name" value="BRCT"/>
    <property type="match status" value="1"/>
</dbReference>
<proteinExistence type="predicted"/>
<evidence type="ECO:0000256" key="4">
    <source>
        <dbReference type="SAM" id="MobiDB-lite"/>
    </source>
</evidence>
<protein>
    <recommendedName>
        <fullName evidence="5">BRCT domain-containing protein</fullName>
    </recommendedName>
</protein>
<dbReference type="InterPro" id="IPR051579">
    <property type="entry name" value="DDR_Transcriptional_Reg"/>
</dbReference>
<feature type="region of interest" description="Disordered" evidence="4">
    <location>
        <begin position="403"/>
        <end position="431"/>
    </location>
</feature>
<dbReference type="Proteomes" id="UP001428341">
    <property type="component" value="Unassembled WGS sequence"/>
</dbReference>
<dbReference type="InterPro" id="IPR036420">
    <property type="entry name" value="BRCT_dom_sf"/>
</dbReference>
<dbReference type="PANTHER" id="PTHR23196:SF32">
    <property type="entry name" value="BRCT DOMAIN-CONTAINING DNA REPAIR PROTEIN"/>
    <property type="match status" value="1"/>
</dbReference>
<feature type="compositionally biased region" description="Basic residues" evidence="4">
    <location>
        <begin position="403"/>
        <end position="415"/>
    </location>
</feature>
<evidence type="ECO:0000313" key="6">
    <source>
        <dbReference type="EMBL" id="KAK9201761.1"/>
    </source>
</evidence>
<dbReference type="GO" id="GO:0005634">
    <property type="term" value="C:nucleus"/>
    <property type="evidence" value="ECO:0007669"/>
    <property type="project" value="UniProtKB-SubCell"/>
</dbReference>
<feature type="region of interest" description="Disordered" evidence="4">
    <location>
        <begin position="596"/>
        <end position="635"/>
    </location>
</feature>
<comment type="subcellular location">
    <subcellularLocation>
        <location evidence="1">Nucleus</location>
    </subcellularLocation>
</comment>
<dbReference type="Pfam" id="PF16770">
    <property type="entry name" value="RTT107_BRCT_5"/>
    <property type="match status" value="1"/>
</dbReference>
<gene>
    <name evidence="6" type="ORF">WN944_016968</name>
</gene>
<evidence type="ECO:0000259" key="5">
    <source>
        <dbReference type="PROSITE" id="PS50172"/>
    </source>
</evidence>
<dbReference type="CDD" id="cd17744">
    <property type="entry name" value="BRCT_MDC1_rpt1"/>
    <property type="match status" value="1"/>
</dbReference>
<dbReference type="CDD" id="cd18432">
    <property type="entry name" value="BRCT_PAXIP1_rpt6_like"/>
    <property type="match status" value="1"/>
</dbReference>
<dbReference type="GO" id="GO:0006974">
    <property type="term" value="P:DNA damage response"/>
    <property type="evidence" value="ECO:0007669"/>
    <property type="project" value="UniProtKB-KW"/>
</dbReference>
<evidence type="ECO:0000256" key="3">
    <source>
        <dbReference type="ARBA" id="ARBA00023242"/>
    </source>
</evidence>
<keyword evidence="3" id="KW-0539">Nucleus</keyword>
<feature type="compositionally biased region" description="Polar residues" evidence="4">
    <location>
        <begin position="7"/>
        <end position="18"/>
    </location>
</feature>
<dbReference type="AlphaFoldDB" id="A0AAP0MER9"/>
<feature type="compositionally biased region" description="Basic residues" evidence="4">
    <location>
        <begin position="597"/>
        <end position="607"/>
    </location>
</feature>
<comment type="caution">
    <text evidence="6">The sequence shown here is derived from an EMBL/GenBank/DDBJ whole genome shotgun (WGS) entry which is preliminary data.</text>
</comment>
<feature type="region of interest" description="Disordered" evidence="4">
    <location>
        <begin position="1"/>
        <end position="33"/>
    </location>
</feature>
<accession>A0AAP0MER9</accession>
<reference evidence="6 7" key="1">
    <citation type="submission" date="2024-05" db="EMBL/GenBank/DDBJ databases">
        <title>Haplotype-resolved chromosome-level genome assembly of Huyou (Citrus changshanensis).</title>
        <authorList>
            <person name="Miao C."/>
            <person name="Chen W."/>
            <person name="Wu Y."/>
            <person name="Wang L."/>
            <person name="Zhao S."/>
            <person name="Grierson D."/>
            <person name="Xu C."/>
            <person name="Chen K."/>
        </authorList>
    </citation>
    <scope>NUCLEOTIDE SEQUENCE [LARGE SCALE GENOMIC DNA]</scope>
    <source>
        <strain evidence="6">01-14</strain>
        <tissue evidence="6">Leaf</tissue>
    </source>
</reference>
<feature type="compositionally biased region" description="Basic and acidic residues" evidence="4">
    <location>
        <begin position="22"/>
        <end position="31"/>
    </location>
</feature>
<organism evidence="6 7">
    <name type="scientific">Citrus x changshan-huyou</name>
    <dbReference type="NCBI Taxonomy" id="2935761"/>
    <lineage>
        <taxon>Eukaryota</taxon>
        <taxon>Viridiplantae</taxon>
        <taxon>Streptophyta</taxon>
        <taxon>Embryophyta</taxon>
        <taxon>Tracheophyta</taxon>
        <taxon>Spermatophyta</taxon>
        <taxon>Magnoliopsida</taxon>
        <taxon>eudicotyledons</taxon>
        <taxon>Gunneridae</taxon>
        <taxon>Pentapetalae</taxon>
        <taxon>rosids</taxon>
        <taxon>malvids</taxon>
        <taxon>Sapindales</taxon>
        <taxon>Rutaceae</taxon>
        <taxon>Aurantioideae</taxon>
        <taxon>Citrus</taxon>
    </lineage>
</organism>
<evidence type="ECO:0000313" key="7">
    <source>
        <dbReference type="Proteomes" id="UP001428341"/>
    </source>
</evidence>
<keyword evidence="7" id="KW-1185">Reference proteome</keyword>
<keyword evidence="2" id="KW-0227">DNA damage</keyword>
<dbReference type="InterPro" id="IPR001357">
    <property type="entry name" value="BRCT_dom"/>
</dbReference>
<dbReference type="SMART" id="SM00292">
    <property type="entry name" value="BRCT"/>
    <property type="match status" value="1"/>
</dbReference>
<dbReference type="SUPFAM" id="SSF52113">
    <property type="entry name" value="BRCT domain"/>
    <property type="match status" value="1"/>
</dbReference>
<feature type="domain" description="BRCT" evidence="5">
    <location>
        <begin position="797"/>
        <end position="845"/>
    </location>
</feature>
<dbReference type="Gene3D" id="3.40.50.10190">
    <property type="entry name" value="BRCT domain"/>
    <property type="match status" value="2"/>
</dbReference>